<feature type="compositionally biased region" description="Low complexity" evidence="1">
    <location>
        <begin position="271"/>
        <end position="295"/>
    </location>
</feature>
<feature type="compositionally biased region" description="Polar residues" evidence="1">
    <location>
        <begin position="25"/>
        <end position="40"/>
    </location>
</feature>
<feature type="compositionally biased region" description="Low complexity" evidence="1">
    <location>
        <begin position="60"/>
        <end position="71"/>
    </location>
</feature>
<keyword evidence="3" id="KW-1185">Reference proteome</keyword>
<evidence type="ECO:0000313" key="2">
    <source>
        <dbReference type="EMBL" id="TKY88771.1"/>
    </source>
</evidence>
<accession>A0A4U7KVT8</accession>
<evidence type="ECO:0000313" key="3">
    <source>
        <dbReference type="Proteomes" id="UP000306050"/>
    </source>
</evidence>
<feature type="compositionally biased region" description="Polar residues" evidence="1">
    <location>
        <begin position="72"/>
        <end position="103"/>
    </location>
</feature>
<dbReference type="KEGG" id="sgra:EX895_002402"/>
<feature type="region of interest" description="Disordered" evidence="1">
    <location>
        <begin position="265"/>
        <end position="351"/>
    </location>
</feature>
<protein>
    <submittedName>
        <fullName evidence="2">Uncharacterized protein</fullName>
    </submittedName>
</protein>
<feature type="region of interest" description="Disordered" evidence="1">
    <location>
        <begin position="1"/>
        <end position="103"/>
    </location>
</feature>
<dbReference type="GeneID" id="40725297"/>
<dbReference type="AlphaFoldDB" id="A0A4U7KVT8"/>
<dbReference type="OrthoDB" id="3366300at2759"/>
<feature type="compositionally biased region" description="Polar residues" evidence="1">
    <location>
        <begin position="394"/>
        <end position="404"/>
    </location>
</feature>
<dbReference type="Proteomes" id="UP000306050">
    <property type="component" value="Chromosome SGRAM_14"/>
</dbReference>
<feature type="compositionally biased region" description="Polar residues" evidence="1">
    <location>
        <begin position="296"/>
        <end position="324"/>
    </location>
</feature>
<dbReference type="RefSeq" id="XP_029740756.1">
    <property type="nucleotide sequence ID" value="XM_029883001.1"/>
</dbReference>
<reference evidence="2 3" key="1">
    <citation type="submission" date="2019-05" db="EMBL/GenBank/DDBJ databases">
        <title>Sporisorium graminicola CBS 10092 draft sequencing and annotation.</title>
        <authorList>
            <person name="Solano-Gonzalez S."/>
            <person name="Caddick M.X."/>
            <person name="Darby A."/>
        </authorList>
    </citation>
    <scope>NUCLEOTIDE SEQUENCE [LARGE SCALE GENOMIC DNA]</scope>
    <source>
        <strain evidence="2 3">CBS 10092</strain>
    </source>
</reference>
<organism evidence="2 3">
    <name type="scientific">Sporisorium graminicola</name>
    <dbReference type="NCBI Taxonomy" id="280036"/>
    <lineage>
        <taxon>Eukaryota</taxon>
        <taxon>Fungi</taxon>
        <taxon>Dikarya</taxon>
        <taxon>Basidiomycota</taxon>
        <taxon>Ustilaginomycotina</taxon>
        <taxon>Ustilaginomycetes</taxon>
        <taxon>Ustilaginales</taxon>
        <taxon>Ustilaginaceae</taxon>
        <taxon>Sporisorium</taxon>
    </lineage>
</organism>
<evidence type="ECO:0000256" key="1">
    <source>
        <dbReference type="SAM" id="MobiDB-lite"/>
    </source>
</evidence>
<dbReference type="EMBL" id="SRRM01000007">
    <property type="protein sequence ID" value="TKY88771.1"/>
    <property type="molecule type" value="Genomic_DNA"/>
</dbReference>
<comment type="caution">
    <text evidence="2">The sequence shown here is derived from an EMBL/GenBank/DDBJ whole genome shotgun (WGS) entry which is preliminary data.</text>
</comment>
<proteinExistence type="predicted"/>
<feature type="compositionally biased region" description="Low complexity" evidence="1">
    <location>
        <begin position="380"/>
        <end position="393"/>
    </location>
</feature>
<gene>
    <name evidence="2" type="ORF">EX895_002402</name>
</gene>
<sequence length="454" mass="47072">MFQSAPSPGRAGPHPAVNDFATPVRTPSTSYHSHPYSQALTPADASSKAVRFQNQPLPPQQQQQQQQQQPQTSALTSTATPNRSPYYNAVSTQTQSPQQRNTVASASAFNNKMALPRAAVPPTLASGSLSSPESKIALARRIKWNLGALGLLWIVPALTTKPRDAYWLVLDQIYLHVGGETDELVDGVVGWILWAISVILLFNAVEAAVLMRRSSEATQALPAASSPASTAAPTVGNKVGAVLGMHSPQVAKSINFVAASRLKGSPKTRTSNIGASSPISRSSPSQQQLQQNRASPTQASPGSATATDYSQFSPSLRRASNTVPSPGAYSSNSGGFGGSTSRMGTPTSGIEFGTAGGVGAASSTSSSSPLAAFRARHASRASSASPSSIRARSVTPSVSGTQVDLSFDDGVADDGVDGGEATFLGDESFEVDRALKSLRHSMGAVASTPAPAFR</sequence>
<name>A0A4U7KVT8_9BASI</name>
<feature type="region of interest" description="Disordered" evidence="1">
    <location>
        <begin position="379"/>
        <end position="406"/>
    </location>
</feature>